<evidence type="ECO:0000313" key="11">
    <source>
        <dbReference type="EMBL" id="KGJ79339.1"/>
    </source>
</evidence>
<dbReference type="InterPro" id="IPR001173">
    <property type="entry name" value="Glyco_trans_2-like"/>
</dbReference>
<evidence type="ECO:0000256" key="3">
    <source>
        <dbReference type="ARBA" id="ARBA00022676"/>
    </source>
</evidence>
<dbReference type="Proteomes" id="UP000561726">
    <property type="component" value="Unassembled WGS sequence"/>
</dbReference>
<dbReference type="EMBL" id="JACHBQ010000001">
    <property type="protein sequence ID" value="MBB5642776.1"/>
    <property type="molecule type" value="Genomic_DNA"/>
</dbReference>
<dbReference type="GO" id="GO:0005886">
    <property type="term" value="C:plasma membrane"/>
    <property type="evidence" value="ECO:0007669"/>
    <property type="project" value="UniProtKB-SubCell"/>
</dbReference>
<dbReference type="RefSeq" id="WP_035835656.1">
    <property type="nucleotide sequence ID" value="NZ_JACHBQ010000001.1"/>
</dbReference>
<evidence type="ECO:0000313" key="14">
    <source>
        <dbReference type="Proteomes" id="UP000561726"/>
    </source>
</evidence>
<dbReference type="InterPro" id="IPR029044">
    <property type="entry name" value="Nucleotide-diphossugar_trans"/>
</dbReference>
<keyword evidence="4 12" id="KW-0808">Transferase</keyword>
<comment type="pathway">
    <text evidence="7">Carotenoid biosynthesis; staphyloxanthin biosynthesis; staphyloxanthin from farnesyl diphosphate: step 4/5.</text>
</comment>
<evidence type="ECO:0000256" key="6">
    <source>
        <dbReference type="ARBA" id="ARBA00037281"/>
    </source>
</evidence>
<evidence type="ECO:0000256" key="9">
    <source>
        <dbReference type="ARBA" id="ARBA00040345"/>
    </source>
</evidence>
<gene>
    <name evidence="12" type="ORF">BJ997_003324</name>
    <name evidence="11" type="ORF">GY21_05435</name>
</gene>
<organism evidence="11 13">
    <name type="scientific">Cryobacterium roopkundense</name>
    <dbReference type="NCBI Taxonomy" id="1001240"/>
    <lineage>
        <taxon>Bacteria</taxon>
        <taxon>Bacillati</taxon>
        <taxon>Actinomycetota</taxon>
        <taxon>Actinomycetes</taxon>
        <taxon>Micrococcales</taxon>
        <taxon>Microbacteriaceae</taxon>
        <taxon>Cryobacterium</taxon>
    </lineage>
</organism>
<dbReference type="PANTHER" id="PTHR43646:SF2">
    <property type="entry name" value="GLYCOSYLTRANSFERASE 2-LIKE DOMAIN-CONTAINING PROTEIN"/>
    <property type="match status" value="1"/>
</dbReference>
<protein>
    <recommendedName>
        <fullName evidence="9">4,4'-diaponeurosporenoate glycosyltransferase</fullName>
    </recommendedName>
</protein>
<evidence type="ECO:0000256" key="4">
    <source>
        <dbReference type="ARBA" id="ARBA00022679"/>
    </source>
</evidence>
<dbReference type="Gene3D" id="3.90.550.10">
    <property type="entry name" value="Spore Coat Polysaccharide Biosynthesis Protein SpsA, Chain A"/>
    <property type="match status" value="1"/>
</dbReference>
<dbReference type="EMBL" id="JPXF01000015">
    <property type="protein sequence ID" value="KGJ79339.1"/>
    <property type="molecule type" value="Genomic_DNA"/>
</dbReference>
<dbReference type="Pfam" id="PF00535">
    <property type="entry name" value="Glycos_transf_2"/>
    <property type="match status" value="1"/>
</dbReference>
<evidence type="ECO:0000256" key="2">
    <source>
        <dbReference type="ARBA" id="ARBA00022475"/>
    </source>
</evidence>
<keyword evidence="5" id="KW-0472">Membrane</keyword>
<dbReference type="SUPFAM" id="SSF53448">
    <property type="entry name" value="Nucleotide-diphospho-sugar transferases"/>
    <property type="match status" value="1"/>
</dbReference>
<dbReference type="Proteomes" id="UP000029864">
    <property type="component" value="Unassembled WGS sequence"/>
</dbReference>
<dbReference type="OrthoDB" id="9771846at2"/>
<keyword evidence="13" id="KW-1185">Reference proteome</keyword>
<dbReference type="GO" id="GO:0016757">
    <property type="term" value="F:glycosyltransferase activity"/>
    <property type="evidence" value="ECO:0007669"/>
    <property type="project" value="UniProtKB-KW"/>
</dbReference>
<keyword evidence="3" id="KW-0328">Glycosyltransferase</keyword>
<dbReference type="PANTHER" id="PTHR43646">
    <property type="entry name" value="GLYCOSYLTRANSFERASE"/>
    <property type="match status" value="1"/>
</dbReference>
<dbReference type="AlphaFoldDB" id="A0A099JLS5"/>
<keyword evidence="2" id="KW-1003">Cell membrane</keyword>
<evidence type="ECO:0000313" key="12">
    <source>
        <dbReference type="EMBL" id="MBB5642776.1"/>
    </source>
</evidence>
<comment type="caution">
    <text evidence="11">The sequence shown here is derived from an EMBL/GenBank/DDBJ whole genome shotgun (WGS) entry which is preliminary data.</text>
</comment>
<sequence length="285" mass="30891">MTGEPLGSVIIAAHNESLVIKRCLDALAPGIETGQLDVIVVCNGCVDNTAEISRAATRIRVVELSQASKIAALRAGDEIASAGPRIYLDADVVMTARAALDIMAALAGDSPLAGRPPVSFESTGSQWPVRRWYRVRAQLPSIQNVLWGAGTYALSASGRARFAEFPDIVSDDLFIDNLMAERERVIVKTDPVIVRAPRRSADLLKILKRTYRTQSDVPLRAPTRRAVSSGQRGQLTDALNLIRRDPSQSFDVLLYVSLIAVARVQARLNTGGASWERDESSRTGT</sequence>
<evidence type="ECO:0000256" key="1">
    <source>
        <dbReference type="ARBA" id="ARBA00004236"/>
    </source>
</evidence>
<proteinExistence type="inferred from homology"/>
<name>A0A099JLS5_9MICO</name>
<dbReference type="STRING" id="1001240.GY21_05435"/>
<comment type="subcellular location">
    <subcellularLocation>
        <location evidence="1">Cell membrane</location>
    </subcellularLocation>
</comment>
<reference evidence="12 14" key="2">
    <citation type="submission" date="2020-08" db="EMBL/GenBank/DDBJ databases">
        <title>Sequencing the genomes of 1000 actinobacteria strains.</title>
        <authorList>
            <person name="Klenk H.-P."/>
        </authorList>
    </citation>
    <scope>NUCLEOTIDE SEQUENCE [LARGE SCALE GENOMIC DNA]</scope>
    <source>
        <strain evidence="12 14">DSM 21065</strain>
    </source>
</reference>
<evidence type="ECO:0000313" key="13">
    <source>
        <dbReference type="Proteomes" id="UP000029864"/>
    </source>
</evidence>
<evidence type="ECO:0000256" key="5">
    <source>
        <dbReference type="ARBA" id="ARBA00023136"/>
    </source>
</evidence>
<dbReference type="eggNOG" id="COG1215">
    <property type="taxonomic scope" value="Bacteria"/>
</dbReference>
<evidence type="ECO:0000259" key="10">
    <source>
        <dbReference type="Pfam" id="PF00535"/>
    </source>
</evidence>
<evidence type="ECO:0000256" key="8">
    <source>
        <dbReference type="ARBA" id="ARBA00038120"/>
    </source>
</evidence>
<comment type="similarity">
    <text evidence="8">Belongs to the glycosyltransferase 2 family. CrtQ subfamily.</text>
</comment>
<accession>A0A099JLS5</accession>
<evidence type="ECO:0000256" key="7">
    <source>
        <dbReference type="ARBA" id="ARBA00037904"/>
    </source>
</evidence>
<reference evidence="11 13" key="1">
    <citation type="submission" date="2014-08" db="EMBL/GenBank/DDBJ databases">
        <authorList>
            <person name="Sisinthy S."/>
        </authorList>
    </citation>
    <scope>NUCLEOTIDE SEQUENCE [LARGE SCALE GENOMIC DNA]</scope>
    <source>
        <strain evidence="11 13">RuG17</strain>
    </source>
</reference>
<comment type="function">
    <text evidence="6">Catalyzes the glycosylation of 4,4'-diaponeurosporenoate, i.e. the esterification of glucose at the C1'' position with the carboxyl group of 4,4'-diaponeurosporenic acid, to form glycosyl-4,4'-diaponeurosporenoate. This is a step in the biosynthesis of staphyloxanthin, an orange pigment present in most staphylococci strains.</text>
</comment>
<feature type="domain" description="Glycosyltransferase 2-like" evidence="10">
    <location>
        <begin position="8"/>
        <end position="135"/>
    </location>
</feature>